<dbReference type="Proteomes" id="UP000564385">
    <property type="component" value="Unassembled WGS sequence"/>
</dbReference>
<sequence>MTLKELEDTLPNGFHDAQIGSIAVDFLTSSATLRLKILTSLPDTEEETGVLYREIAIQLEGLRGIHLTSFGSMKNYPNLNCWMKVQGFKPTEDSLSVPNMRGLDSDTFYGFFVHDWNDSIYLSAETATLIESWLLRM</sequence>
<protein>
    <submittedName>
        <fullName evidence="1">Uncharacterized protein</fullName>
    </submittedName>
</protein>
<comment type="caution">
    <text evidence="1">The sequence shown here is derived from an EMBL/GenBank/DDBJ whole genome shotgun (WGS) entry which is preliminary data.</text>
</comment>
<evidence type="ECO:0000313" key="1">
    <source>
        <dbReference type="EMBL" id="NYF88977.1"/>
    </source>
</evidence>
<proteinExistence type="predicted"/>
<dbReference type="AlphaFoldDB" id="A0A852VBZ2"/>
<gene>
    <name evidence="1" type="ORF">HDF08_001044</name>
</gene>
<dbReference type="EMBL" id="JACCCU010000001">
    <property type="protein sequence ID" value="NYF88977.1"/>
    <property type="molecule type" value="Genomic_DNA"/>
</dbReference>
<reference evidence="1 2" key="1">
    <citation type="submission" date="2020-07" db="EMBL/GenBank/DDBJ databases">
        <title>Genomic Encyclopedia of Type Strains, Phase IV (KMG-V): Genome sequencing to study the core and pangenomes of soil and plant-associated prokaryotes.</title>
        <authorList>
            <person name="Whitman W."/>
        </authorList>
    </citation>
    <scope>NUCLEOTIDE SEQUENCE [LARGE SCALE GENOMIC DNA]</scope>
    <source>
        <strain evidence="1 2">M8UP22</strain>
    </source>
</reference>
<name>A0A852VBZ2_9BACT</name>
<organism evidence="1 2">
    <name type="scientific">Tunturiibacter lichenicola</name>
    <dbReference type="NCBI Taxonomy" id="2051959"/>
    <lineage>
        <taxon>Bacteria</taxon>
        <taxon>Pseudomonadati</taxon>
        <taxon>Acidobacteriota</taxon>
        <taxon>Terriglobia</taxon>
        <taxon>Terriglobales</taxon>
        <taxon>Acidobacteriaceae</taxon>
        <taxon>Tunturiibacter</taxon>
    </lineage>
</organism>
<accession>A0A852VBZ2</accession>
<evidence type="ECO:0000313" key="2">
    <source>
        <dbReference type="Proteomes" id="UP000564385"/>
    </source>
</evidence>